<comment type="caution">
    <text evidence="2">The sequence shown here is derived from an EMBL/GenBank/DDBJ whole genome shotgun (WGS) entry which is preliminary data.</text>
</comment>
<dbReference type="InterPro" id="IPR004046">
    <property type="entry name" value="GST_C"/>
</dbReference>
<dbReference type="GO" id="GO:0006749">
    <property type="term" value="P:glutathione metabolic process"/>
    <property type="evidence" value="ECO:0007669"/>
    <property type="project" value="TreeGrafter"/>
</dbReference>
<dbReference type="InterPro" id="IPR036249">
    <property type="entry name" value="Thioredoxin-like_sf"/>
</dbReference>
<protein>
    <recommendedName>
        <fullName evidence="1">GST C-terminal domain-containing protein</fullName>
    </recommendedName>
</protein>
<accession>A0A4V6EUG1</accession>
<dbReference type="EMBL" id="SRRM01000002">
    <property type="protein sequence ID" value="TKY90649.1"/>
    <property type="molecule type" value="Genomic_DNA"/>
</dbReference>
<dbReference type="PANTHER" id="PTHR11571:SF263">
    <property type="entry name" value="GLUTATHIONE S-TRANSFERASE"/>
    <property type="match status" value="1"/>
</dbReference>
<dbReference type="CDD" id="cd03192">
    <property type="entry name" value="GST_C_Sigma_like"/>
    <property type="match status" value="1"/>
</dbReference>
<dbReference type="InterPro" id="IPR036282">
    <property type="entry name" value="Glutathione-S-Trfase_C_sf"/>
</dbReference>
<dbReference type="PANTHER" id="PTHR11571">
    <property type="entry name" value="GLUTATHIONE S-TRANSFERASE"/>
    <property type="match status" value="1"/>
</dbReference>
<dbReference type="FunFam" id="1.20.1050.10:FF:000051">
    <property type="entry name" value="Glutathione S-transferase"/>
    <property type="match status" value="1"/>
</dbReference>
<gene>
    <name evidence="2" type="ORF">EX895_000647</name>
</gene>
<dbReference type="SUPFAM" id="SSF47616">
    <property type="entry name" value="GST C-terminal domain-like"/>
    <property type="match status" value="1"/>
</dbReference>
<dbReference type="KEGG" id="sgra:EX895_000647"/>
<sequence>MSEQLEYTLFYWPEIPGRGEFVRLCFEAARVEYKEQNDVTELSKLLLNKDVAGMAAPHFAVPVLGVRHFEDAASTLKKARADTATDVKDSGKTHYISQTPAILSFLAPRLGLLGDAEKLERFERDVAVAQIQQLCATALDLNNEVHDTHHPISTSSYYEDQRTEAKARAADFRTNRLPKFLQVFEAALRDNGADPDQKQLAATRLWGSKTTVADLTAFQVVDGLLFAFPNCMQNLKQAGKFDQVFRLHDQIKDELKEYLQSERRLPYSNGVFRHYPELDDAE</sequence>
<keyword evidence="3" id="KW-1185">Reference proteome</keyword>
<dbReference type="GeneID" id="40723542"/>
<evidence type="ECO:0000313" key="2">
    <source>
        <dbReference type="EMBL" id="TKY90649.1"/>
    </source>
</evidence>
<dbReference type="OrthoDB" id="414243at2759"/>
<proteinExistence type="predicted"/>
<dbReference type="Pfam" id="PF14497">
    <property type="entry name" value="GST_C_3"/>
    <property type="match status" value="1"/>
</dbReference>
<evidence type="ECO:0000259" key="1">
    <source>
        <dbReference type="PROSITE" id="PS50405"/>
    </source>
</evidence>
<dbReference type="PROSITE" id="PS50405">
    <property type="entry name" value="GST_CTER"/>
    <property type="match status" value="1"/>
</dbReference>
<dbReference type="SUPFAM" id="SSF52833">
    <property type="entry name" value="Thioredoxin-like"/>
    <property type="match status" value="1"/>
</dbReference>
<dbReference type="GO" id="GO:0004364">
    <property type="term" value="F:glutathione transferase activity"/>
    <property type="evidence" value="ECO:0007669"/>
    <property type="project" value="TreeGrafter"/>
</dbReference>
<dbReference type="InterPro" id="IPR010987">
    <property type="entry name" value="Glutathione-S-Trfase_C-like"/>
</dbReference>
<dbReference type="Gene3D" id="3.40.30.10">
    <property type="entry name" value="Glutaredoxin"/>
    <property type="match status" value="1"/>
</dbReference>
<dbReference type="RefSeq" id="XP_029742634.1">
    <property type="nucleotide sequence ID" value="XM_029881248.1"/>
</dbReference>
<organism evidence="2 3">
    <name type="scientific">Sporisorium graminicola</name>
    <dbReference type="NCBI Taxonomy" id="280036"/>
    <lineage>
        <taxon>Eukaryota</taxon>
        <taxon>Fungi</taxon>
        <taxon>Dikarya</taxon>
        <taxon>Basidiomycota</taxon>
        <taxon>Ustilaginomycotina</taxon>
        <taxon>Ustilaginomycetes</taxon>
        <taxon>Ustilaginales</taxon>
        <taxon>Ustilaginaceae</taxon>
        <taxon>Sporisorium</taxon>
    </lineage>
</organism>
<evidence type="ECO:0000313" key="3">
    <source>
        <dbReference type="Proteomes" id="UP000306050"/>
    </source>
</evidence>
<dbReference type="Proteomes" id="UP000306050">
    <property type="component" value="Chromosome SGRAM_1"/>
</dbReference>
<dbReference type="AlphaFoldDB" id="A0A4V6EUG1"/>
<feature type="domain" description="GST C-terminal" evidence="1">
    <location>
        <begin position="124"/>
        <end position="267"/>
    </location>
</feature>
<name>A0A4V6EUG1_9BASI</name>
<dbReference type="Gene3D" id="1.20.1050.10">
    <property type="match status" value="1"/>
</dbReference>
<reference evidence="2 3" key="1">
    <citation type="submission" date="2019-05" db="EMBL/GenBank/DDBJ databases">
        <title>Sporisorium graminicola CBS 10092 draft sequencing and annotation.</title>
        <authorList>
            <person name="Solano-Gonzalez S."/>
            <person name="Caddick M.X."/>
            <person name="Darby A."/>
        </authorList>
    </citation>
    <scope>NUCLEOTIDE SEQUENCE [LARGE SCALE GENOMIC DNA]</scope>
    <source>
        <strain evidence="2 3">CBS 10092</strain>
    </source>
</reference>
<dbReference type="InterPro" id="IPR050213">
    <property type="entry name" value="GST_superfamily"/>
</dbReference>